<gene>
    <name evidence="1" type="ORF">DOTSEDRAFT_72351</name>
</gene>
<evidence type="ECO:0000313" key="2">
    <source>
        <dbReference type="Proteomes" id="UP000016933"/>
    </source>
</evidence>
<keyword evidence="2" id="KW-1185">Reference proteome</keyword>
<dbReference type="AlphaFoldDB" id="M2Y3K6"/>
<name>M2Y3K6_DOTSN</name>
<dbReference type="eggNOG" id="ENOG502SVN8">
    <property type="taxonomic scope" value="Eukaryota"/>
</dbReference>
<dbReference type="Proteomes" id="UP000016933">
    <property type="component" value="Unassembled WGS sequence"/>
</dbReference>
<proteinExistence type="predicted"/>
<dbReference type="EMBL" id="KB446540">
    <property type="protein sequence ID" value="EME42879.1"/>
    <property type="molecule type" value="Genomic_DNA"/>
</dbReference>
<organism evidence="1 2">
    <name type="scientific">Dothistroma septosporum (strain NZE10 / CBS 128990)</name>
    <name type="common">Red band needle blight fungus</name>
    <name type="synonym">Mycosphaerella pini</name>
    <dbReference type="NCBI Taxonomy" id="675120"/>
    <lineage>
        <taxon>Eukaryota</taxon>
        <taxon>Fungi</taxon>
        <taxon>Dikarya</taxon>
        <taxon>Ascomycota</taxon>
        <taxon>Pezizomycotina</taxon>
        <taxon>Dothideomycetes</taxon>
        <taxon>Dothideomycetidae</taxon>
        <taxon>Mycosphaerellales</taxon>
        <taxon>Mycosphaerellaceae</taxon>
        <taxon>Dothistroma</taxon>
    </lineage>
</organism>
<evidence type="ECO:0000313" key="1">
    <source>
        <dbReference type="EMBL" id="EME42879.1"/>
    </source>
</evidence>
<dbReference type="STRING" id="675120.M2Y3K6"/>
<dbReference type="OrthoDB" id="3635279at2759"/>
<protein>
    <submittedName>
        <fullName evidence="1">Uncharacterized protein</fullName>
    </submittedName>
</protein>
<reference evidence="2" key="1">
    <citation type="journal article" date="2012" name="PLoS Genet.">
        <title>The genomes of the fungal plant pathogens Cladosporium fulvum and Dothistroma septosporum reveal adaptation to different hosts and lifestyles but also signatures of common ancestry.</title>
        <authorList>
            <person name="de Wit P.J.G.M."/>
            <person name="van der Burgt A."/>
            <person name="Oekmen B."/>
            <person name="Stergiopoulos I."/>
            <person name="Abd-Elsalam K.A."/>
            <person name="Aerts A.L."/>
            <person name="Bahkali A.H."/>
            <person name="Beenen H.G."/>
            <person name="Chettri P."/>
            <person name="Cox M.P."/>
            <person name="Datema E."/>
            <person name="de Vries R.P."/>
            <person name="Dhillon B."/>
            <person name="Ganley A.R."/>
            <person name="Griffiths S.A."/>
            <person name="Guo Y."/>
            <person name="Hamelin R.C."/>
            <person name="Henrissat B."/>
            <person name="Kabir M.S."/>
            <person name="Jashni M.K."/>
            <person name="Kema G."/>
            <person name="Klaubauf S."/>
            <person name="Lapidus A."/>
            <person name="Levasseur A."/>
            <person name="Lindquist E."/>
            <person name="Mehrabi R."/>
            <person name="Ohm R.A."/>
            <person name="Owen T.J."/>
            <person name="Salamov A."/>
            <person name="Schwelm A."/>
            <person name="Schijlen E."/>
            <person name="Sun H."/>
            <person name="van den Burg H.A."/>
            <person name="van Ham R.C.H.J."/>
            <person name="Zhang S."/>
            <person name="Goodwin S.B."/>
            <person name="Grigoriev I.V."/>
            <person name="Collemare J."/>
            <person name="Bradshaw R.E."/>
        </authorList>
    </citation>
    <scope>NUCLEOTIDE SEQUENCE [LARGE SCALE GENOMIC DNA]</scope>
    <source>
        <strain evidence="2">NZE10 / CBS 128990</strain>
    </source>
</reference>
<sequence length="305" mass="34411">MTASWVPQYNVVSFRLHLTTASRTVFALSQLNHRYYKGLQGRYDFRLEFLVKQASAPVGQNLAHVSKLVSEEDLQPGTYEVHVKIHATVRGRDLPAWSVEDVVKQSLNRPQKLQQLARNYDMAHRKLEIFDQDWATALPADLAEKDYGDHVSVESPQSDPNYVAWNAVCGVGLRVLSKDPDMQLELHHRNEGIPDIYDAALEQRAKEDVWGEISESYHRTTSPWDTDSIENGDGWVAAARGDAECAKENAEDDLESIYERKLGGLSEVLGVQKVRACSPGESGWMEVEELADWAHEADEPVEGYF</sequence>
<accession>M2Y3K6</accession>
<reference evidence="1 2" key="2">
    <citation type="journal article" date="2012" name="PLoS Pathog.">
        <title>Diverse lifestyles and strategies of plant pathogenesis encoded in the genomes of eighteen Dothideomycetes fungi.</title>
        <authorList>
            <person name="Ohm R.A."/>
            <person name="Feau N."/>
            <person name="Henrissat B."/>
            <person name="Schoch C.L."/>
            <person name="Horwitz B.A."/>
            <person name="Barry K.W."/>
            <person name="Condon B.J."/>
            <person name="Copeland A.C."/>
            <person name="Dhillon B."/>
            <person name="Glaser F."/>
            <person name="Hesse C.N."/>
            <person name="Kosti I."/>
            <person name="LaButti K."/>
            <person name="Lindquist E.A."/>
            <person name="Lucas S."/>
            <person name="Salamov A.A."/>
            <person name="Bradshaw R.E."/>
            <person name="Ciuffetti L."/>
            <person name="Hamelin R.C."/>
            <person name="Kema G.H.J."/>
            <person name="Lawrence C."/>
            <person name="Scott J.A."/>
            <person name="Spatafora J.W."/>
            <person name="Turgeon B.G."/>
            <person name="de Wit P.J.G.M."/>
            <person name="Zhong S."/>
            <person name="Goodwin S.B."/>
            <person name="Grigoriev I.V."/>
        </authorList>
    </citation>
    <scope>NUCLEOTIDE SEQUENCE [LARGE SCALE GENOMIC DNA]</scope>
    <source>
        <strain evidence="2">NZE10 / CBS 128990</strain>
    </source>
</reference>
<dbReference type="HOGENOM" id="CLU_912235_0_0_1"/>